<dbReference type="SUPFAM" id="SSF56349">
    <property type="entry name" value="DNA breaking-rejoining enzymes"/>
    <property type="match status" value="1"/>
</dbReference>
<accession>A0ABZ3H5E5</accession>
<keyword evidence="4" id="KW-1185">Reference proteome</keyword>
<dbReference type="PROSITE" id="PS51898">
    <property type="entry name" value="TYR_RECOMBINASE"/>
    <property type="match status" value="1"/>
</dbReference>
<dbReference type="InterPro" id="IPR013762">
    <property type="entry name" value="Integrase-like_cat_sf"/>
</dbReference>
<dbReference type="Gene3D" id="1.10.443.10">
    <property type="entry name" value="Intergrase catalytic core"/>
    <property type="match status" value="1"/>
</dbReference>
<name>A0ABZ3H5E5_GEOAI</name>
<dbReference type="InterPro" id="IPR002104">
    <property type="entry name" value="Integrase_catalytic"/>
</dbReference>
<dbReference type="Proteomes" id="UP001492541">
    <property type="component" value="Chromosome"/>
</dbReference>
<evidence type="ECO:0000256" key="1">
    <source>
        <dbReference type="ARBA" id="ARBA00023172"/>
    </source>
</evidence>
<dbReference type="InterPro" id="IPR050090">
    <property type="entry name" value="Tyrosine_recombinase_XerCD"/>
</dbReference>
<dbReference type="GeneID" id="90448802"/>
<evidence type="ECO:0000313" key="3">
    <source>
        <dbReference type="EMBL" id="XAT64524.1"/>
    </source>
</evidence>
<dbReference type="CDD" id="cd00397">
    <property type="entry name" value="DNA_BRE_C"/>
    <property type="match status" value="1"/>
</dbReference>
<sequence length="370" mass="43571">MRFKSYCFANDLSLARVSKLIEQLVKISEIVNKPFTEWTREDVEIVLEWVDERVRKEGLSQWTKREYKKTLKKFFKWLGKKELVDWFTIGEVKSRKFPDELITEGEVKRMLEACKNPRDRALIAVLWESGCRVGELGNMRVRDVEFTENGVWVRLYGKTGERVVLLPFSTIYLSEWINAHPDPRPDNWPWVTLGRENYGSQMDYDAIRMLLKKIAKRAGIKKKVNPHIFRHTRATELAKAGWSEVEMCLYMGWEIGSKMPRTYIHMVGRDIKRKIKELHGLAEPEEYERELKALKCPRCFKLVNNQSNFCPGCGYPLTAEASMKVQEWNMLKDRVLNEVSLNPEFMRYIASLEMEIENLKRILKDYVGKS</sequence>
<keyword evidence="1" id="KW-0233">DNA recombination</keyword>
<evidence type="ECO:0000313" key="4">
    <source>
        <dbReference type="Proteomes" id="UP001492541"/>
    </source>
</evidence>
<protein>
    <submittedName>
        <fullName evidence="3">Tyrosine-type recombinase/integrase</fullName>
    </submittedName>
</protein>
<proteinExistence type="predicted"/>
<gene>
    <name evidence="3" type="ORF">LPQ35_03915</name>
</gene>
<reference evidence="3 4" key="1">
    <citation type="submission" date="2021-11" db="EMBL/GenBank/DDBJ databases">
        <title>Whole genome of Geoglobus acetivorans.</title>
        <authorList>
            <person name="Liu D."/>
        </authorList>
    </citation>
    <scope>NUCLEOTIDE SEQUENCE [LARGE SCALE GENOMIC DNA]</scope>
    <source>
        <strain evidence="3 4">SBH6</strain>
    </source>
</reference>
<dbReference type="EMBL" id="CP087714">
    <property type="protein sequence ID" value="XAT64524.1"/>
    <property type="molecule type" value="Genomic_DNA"/>
</dbReference>
<dbReference type="RefSeq" id="WP_193808060.1">
    <property type="nucleotide sequence ID" value="NZ_CP087714.1"/>
</dbReference>
<evidence type="ECO:0000259" key="2">
    <source>
        <dbReference type="PROSITE" id="PS51898"/>
    </source>
</evidence>
<organism evidence="3 4">
    <name type="scientific">Geoglobus acetivorans</name>
    <dbReference type="NCBI Taxonomy" id="565033"/>
    <lineage>
        <taxon>Archaea</taxon>
        <taxon>Methanobacteriati</taxon>
        <taxon>Methanobacteriota</taxon>
        <taxon>Archaeoglobi</taxon>
        <taxon>Archaeoglobales</taxon>
        <taxon>Archaeoglobaceae</taxon>
        <taxon>Geoglobus</taxon>
    </lineage>
</organism>
<dbReference type="PANTHER" id="PTHR30349:SF87">
    <property type="entry name" value="TRANSPOSASE A"/>
    <property type="match status" value="1"/>
</dbReference>
<dbReference type="InterPro" id="IPR011010">
    <property type="entry name" value="DNA_brk_join_enz"/>
</dbReference>
<dbReference type="PANTHER" id="PTHR30349">
    <property type="entry name" value="PHAGE INTEGRASE-RELATED"/>
    <property type="match status" value="1"/>
</dbReference>
<dbReference type="Pfam" id="PF00589">
    <property type="entry name" value="Phage_integrase"/>
    <property type="match status" value="1"/>
</dbReference>
<feature type="domain" description="Tyr recombinase" evidence="2">
    <location>
        <begin position="96"/>
        <end position="277"/>
    </location>
</feature>